<dbReference type="SUPFAM" id="SSF54909">
    <property type="entry name" value="Dimeric alpha+beta barrel"/>
    <property type="match status" value="1"/>
</dbReference>
<keyword evidence="3" id="KW-1185">Reference proteome</keyword>
<evidence type="ECO:0008006" key="4">
    <source>
        <dbReference type="Google" id="ProtNLM"/>
    </source>
</evidence>
<evidence type="ECO:0000313" key="2">
    <source>
        <dbReference type="EMBL" id="GGH00067.1"/>
    </source>
</evidence>
<dbReference type="Gene3D" id="3.30.70.1060">
    <property type="entry name" value="Dimeric alpha+beta barrel"/>
    <property type="match status" value="1"/>
</dbReference>
<dbReference type="RefSeq" id="WP_188507868.1">
    <property type="nucleotide sequence ID" value="NZ_BMER01000005.1"/>
</dbReference>
<sequence>MMTAILMAIAAVVPSQAKATTDLKKFVVVVRVPETYDTELAKKVGPKWDKTIEYWKAQGVYVESFAFPQPGYIISGRDKHAEPGMITWGGQKVVSIVVLQAENMTEATELAKRCPVLDYGGSVEVRERPQ</sequence>
<dbReference type="InterPro" id="IPR011008">
    <property type="entry name" value="Dimeric_a/b-barrel"/>
</dbReference>
<dbReference type="Proteomes" id="UP000660862">
    <property type="component" value="Unassembled WGS sequence"/>
</dbReference>
<name>A0A917HZP4_9SPHI</name>
<organism evidence="2 3">
    <name type="scientific">Parapedobacter pyrenivorans</name>
    <dbReference type="NCBI Taxonomy" id="1305674"/>
    <lineage>
        <taxon>Bacteria</taxon>
        <taxon>Pseudomonadati</taxon>
        <taxon>Bacteroidota</taxon>
        <taxon>Sphingobacteriia</taxon>
        <taxon>Sphingobacteriales</taxon>
        <taxon>Sphingobacteriaceae</taxon>
        <taxon>Parapedobacter</taxon>
    </lineage>
</organism>
<protein>
    <recommendedName>
        <fullName evidence="4">YCII-related domain-containing protein</fullName>
    </recommendedName>
</protein>
<reference evidence="2" key="1">
    <citation type="journal article" date="2014" name="Int. J. Syst. Evol. Microbiol.">
        <title>Complete genome sequence of Corynebacterium casei LMG S-19264T (=DSM 44701T), isolated from a smear-ripened cheese.</title>
        <authorList>
            <consortium name="US DOE Joint Genome Institute (JGI-PGF)"/>
            <person name="Walter F."/>
            <person name="Albersmeier A."/>
            <person name="Kalinowski J."/>
            <person name="Ruckert C."/>
        </authorList>
    </citation>
    <scope>NUCLEOTIDE SEQUENCE</scope>
    <source>
        <strain evidence="2">CGMCC 1.12195</strain>
    </source>
</reference>
<reference evidence="2" key="2">
    <citation type="submission" date="2020-09" db="EMBL/GenBank/DDBJ databases">
        <authorList>
            <person name="Sun Q."/>
            <person name="Zhou Y."/>
        </authorList>
    </citation>
    <scope>NUCLEOTIDE SEQUENCE</scope>
    <source>
        <strain evidence="2">CGMCC 1.12195</strain>
    </source>
</reference>
<dbReference type="AlphaFoldDB" id="A0A917HZP4"/>
<evidence type="ECO:0000313" key="3">
    <source>
        <dbReference type="Proteomes" id="UP000660862"/>
    </source>
</evidence>
<evidence type="ECO:0000256" key="1">
    <source>
        <dbReference type="SAM" id="SignalP"/>
    </source>
</evidence>
<proteinExistence type="predicted"/>
<accession>A0A917HZP4</accession>
<dbReference type="EMBL" id="BMER01000005">
    <property type="protein sequence ID" value="GGH00067.1"/>
    <property type="molecule type" value="Genomic_DNA"/>
</dbReference>
<feature type="chain" id="PRO_5038047417" description="YCII-related domain-containing protein" evidence="1">
    <location>
        <begin position="20"/>
        <end position="130"/>
    </location>
</feature>
<comment type="caution">
    <text evidence="2">The sequence shown here is derived from an EMBL/GenBank/DDBJ whole genome shotgun (WGS) entry which is preliminary data.</text>
</comment>
<keyword evidence="1" id="KW-0732">Signal</keyword>
<gene>
    <name evidence="2" type="ORF">GCM10007415_39950</name>
</gene>
<feature type="signal peptide" evidence="1">
    <location>
        <begin position="1"/>
        <end position="19"/>
    </location>
</feature>